<dbReference type="STRING" id="1921803.NIES593_18825"/>
<comment type="caution">
    <text evidence="1">The sequence shown here is derived from an EMBL/GenBank/DDBJ whole genome shotgun (WGS) entry which is preliminary data.</text>
</comment>
<dbReference type="EMBL" id="MRCB01000030">
    <property type="protein sequence ID" value="OKH20432.1"/>
    <property type="molecule type" value="Genomic_DNA"/>
</dbReference>
<reference evidence="1 2" key="1">
    <citation type="submission" date="2016-11" db="EMBL/GenBank/DDBJ databases">
        <title>Draft Genome Sequences of Nine Cyanobacterial Strains from Diverse Habitats.</title>
        <authorList>
            <person name="Zhu T."/>
            <person name="Hou S."/>
            <person name="Lu X."/>
            <person name="Hess W.R."/>
        </authorList>
    </citation>
    <scope>NUCLEOTIDE SEQUENCE [LARGE SCALE GENOMIC DNA]</scope>
    <source>
        <strain evidence="1 2">NIES-593</strain>
    </source>
</reference>
<proteinExistence type="predicted"/>
<dbReference type="AlphaFoldDB" id="A0A1U7HA11"/>
<evidence type="ECO:0000313" key="2">
    <source>
        <dbReference type="Proteomes" id="UP000186868"/>
    </source>
</evidence>
<protein>
    <submittedName>
        <fullName evidence="1">Uncharacterized protein</fullName>
    </submittedName>
</protein>
<keyword evidence="2" id="KW-1185">Reference proteome</keyword>
<name>A0A1U7HA11_9CYAN</name>
<accession>A0A1U7HA11</accession>
<organism evidence="1 2">
    <name type="scientific">Hydrococcus rivularis NIES-593</name>
    <dbReference type="NCBI Taxonomy" id="1921803"/>
    <lineage>
        <taxon>Bacteria</taxon>
        <taxon>Bacillati</taxon>
        <taxon>Cyanobacteriota</taxon>
        <taxon>Cyanophyceae</taxon>
        <taxon>Pleurocapsales</taxon>
        <taxon>Hydrococcaceae</taxon>
        <taxon>Hydrococcus</taxon>
    </lineage>
</organism>
<gene>
    <name evidence="1" type="ORF">NIES593_18825</name>
</gene>
<sequence>MSKQKGFAPETKKIKGEKTMIIADINYIEAIETNEVQGGSLILPPFYTALANGAGTSTAFGTALSFTNVAVLTNSLALPNHKMSASGVVAIAGATV</sequence>
<dbReference type="Proteomes" id="UP000186868">
    <property type="component" value="Unassembled WGS sequence"/>
</dbReference>
<evidence type="ECO:0000313" key="1">
    <source>
        <dbReference type="EMBL" id="OKH20432.1"/>
    </source>
</evidence>